<gene>
    <name evidence="3" type="ORF">H8S64_03020</name>
</gene>
<dbReference type="EMBL" id="JACOOH010000001">
    <property type="protein sequence ID" value="MBC5620065.1"/>
    <property type="molecule type" value="Genomic_DNA"/>
</dbReference>
<evidence type="ECO:0000256" key="1">
    <source>
        <dbReference type="ARBA" id="ARBA00023002"/>
    </source>
</evidence>
<dbReference type="PANTHER" id="PTHR47307">
    <property type="entry name" value="GLUTATHIONE-REGULATED POTASSIUM-EFFLUX SYSTEM ANCILLARY PROTEIN KEFG"/>
    <property type="match status" value="1"/>
</dbReference>
<dbReference type="InterPro" id="IPR046980">
    <property type="entry name" value="KefG/KefF"/>
</dbReference>
<reference evidence="3 4" key="1">
    <citation type="submission" date="2020-08" db="EMBL/GenBank/DDBJ databases">
        <title>Genome public.</title>
        <authorList>
            <person name="Liu C."/>
            <person name="Sun Q."/>
        </authorList>
    </citation>
    <scope>NUCLEOTIDE SEQUENCE [LARGE SCALE GENOMIC DNA]</scope>
    <source>
        <strain evidence="3 4">NSJ-56</strain>
    </source>
</reference>
<keyword evidence="1" id="KW-0560">Oxidoreductase</keyword>
<dbReference type="SUPFAM" id="SSF52218">
    <property type="entry name" value="Flavoproteins"/>
    <property type="match status" value="1"/>
</dbReference>
<accession>A0ABR7CXM4</accession>
<dbReference type="PANTHER" id="PTHR47307:SF1">
    <property type="entry name" value="GLUTATHIONE-REGULATED POTASSIUM-EFFLUX SYSTEM ANCILLARY PROTEIN KEFG"/>
    <property type="match status" value="1"/>
</dbReference>
<dbReference type="RefSeq" id="WP_186975003.1">
    <property type="nucleotide sequence ID" value="NZ_JACOOH010000001.1"/>
</dbReference>
<dbReference type="InterPro" id="IPR003680">
    <property type="entry name" value="Flavodoxin_fold"/>
</dbReference>
<name>A0ABR7CXM4_9BACT</name>
<comment type="caution">
    <text evidence="3">The sequence shown here is derived from an EMBL/GenBank/DDBJ whole genome shotgun (WGS) entry which is preliminary data.</text>
</comment>
<dbReference type="Pfam" id="PF02525">
    <property type="entry name" value="Flavodoxin_2"/>
    <property type="match status" value="1"/>
</dbReference>
<feature type="domain" description="Flavodoxin-like fold" evidence="2">
    <location>
        <begin position="9"/>
        <end position="169"/>
    </location>
</feature>
<keyword evidence="4" id="KW-1185">Reference proteome</keyword>
<organism evidence="3 4">
    <name type="scientific">Butyricimonas hominis</name>
    <dbReference type="NCBI Taxonomy" id="2763032"/>
    <lineage>
        <taxon>Bacteria</taxon>
        <taxon>Pseudomonadati</taxon>
        <taxon>Bacteroidota</taxon>
        <taxon>Bacteroidia</taxon>
        <taxon>Bacteroidales</taxon>
        <taxon>Odoribacteraceae</taxon>
        <taxon>Butyricimonas</taxon>
    </lineage>
</organism>
<protein>
    <submittedName>
        <fullName evidence="3">NAD(P)H-dependent oxidoreductase</fullName>
    </submittedName>
</protein>
<dbReference type="InterPro" id="IPR029039">
    <property type="entry name" value="Flavoprotein-like_sf"/>
</dbReference>
<sequence>MEKAKNSGNVVILLAHPNFKESQANKALIDAVKDIPGVVILDLYAKPFDAEAHKKILSEAKAVVFQFPFYWASAPSQLKKWLDEIFTPLAQTEVVKGKPLMVATTTGSEYEAYRSGGRNHFTMDELLRPYQLTANHSGMVWQTPHVVYGVATPAGAENVKEGAKAYRQRIEALLKK</sequence>
<evidence type="ECO:0000313" key="4">
    <source>
        <dbReference type="Proteomes" id="UP000646484"/>
    </source>
</evidence>
<proteinExistence type="predicted"/>
<evidence type="ECO:0000259" key="2">
    <source>
        <dbReference type="Pfam" id="PF02525"/>
    </source>
</evidence>
<dbReference type="Proteomes" id="UP000646484">
    <property type="component" value="Unassembled WGS sequence"/>
</dbReference>
<dbReference type="Gene3D" id="3.40.50.360">
    <property type="match status" value="1"/>
</dbReference>
<evidence type="ECO:0000313" key="3">
    <source>
        <dbReference type="EMBL" id="MBC5620065.1"/>
    </source>
</evidence>